<name>A0A401H8N8_AERPX</name>
<gene>
    <name evidence="1" type="ORF">apy_04850</name>
</gene>
<dbReference type="OrthoDB" id="42832at2157"/>
<evidence type="ECO:0000313" key="1">
    <source>
        <dbReference type="EMBL" id="GBF08760.1"/>
    </source>
</evidence>
<dbReference type="RefSeq" id="WP_131159802.1">
    <property type="nucleotide sequence ID" value="NZ_BDMD01000019.1"/>
</dbReference>
<dbReference type="EMBL" id="BDMD01000019">
    <property type="protein sequence ID" value="GBF08760.1"/>
    <property type="molecule type" value="Genomic_DNA"/>
</dbReference>
<dbReference type="InterPro" id="IPR004304">
    <property type="entry name" value="FmdA_AmdA"/>
</dbReference>
<protein>
    <submittedName>
        <fullName evidence="1">Acetamidase/formamidase</fullName>
    </submittedName>
</protein>
<accession>A0A401H8N8</accession>
<dbReference type="SUPFAM" id="SSF141130">
    <property type="entry name" value="Acetamidase/Formamidase-like"/>
    <property type="match status" value="1"/>
</dbReference>
<proteinExistence type="predicted"/>
<dbReference type="AlphaFoldDB" id="A0A401H8N8"/>
<comment type="caution">
    <text evidence="1">The sequence shown here is derived from an EMBL/GenBank/DDBJ whole genome shotgun (WGS) entry which is preliminary data.</text>
</comment>
<dbReference type="PANTHER" id="PTHR31891:SF1">
    <property type="entry name" value="FORMAMIDASE C869.04-RELATED"/>
    <property type="match status" value="1"/>
</dbReference>
<dbReference type="Gene3D" id="2.60.120.580">
    <property type="entry name" value="Acetamidase/Formamidase-like domains"/>
    <property type="match status" value="2"/>
</dbReference>
<evidence type="ECO:0000313" key="2">
    <source>
        <dbReference type="Proteomes" id="UP000291213"/>
    </source>
</evidence>
<dbReference type="PANTHER" id="PTHR31891">
    <property type="entry name" value="FORMAMIDASE C869.04-RELATED"/>
    <property type="match status" value="1"/>
</dbReference>
<dbReference type="GO" id="GO:0016811">
    <property type="term" value="F:hydrolase activity, acting on carbon-nitrogen (but not peptide) bonds, in linear amides"/>
    <property type="evidence" value="ECO:0007669"/>
    <property type="project" value="InterPro"/>
</dbReference>
<dbReference type="Gene3D" id="3.10.28.20">
    <property type="entry name" value="Acetamidase/Formamidase-like domains"/>
    <property type="match status" value="1"/>
</dbReference>
<sequence>MVTRITINRGKRCVDEADRCHNRWHPDIEPAAEVDPGDIVVIETRDALDGQITANPGVDDVASADLNVVHPLTGPVYVRGAKPGDLLVVEVLDIKAEPFGFTVAIPGFGFLRDLFDKPYKIRWRIEGGYAFSEDLPNVRIPGDPFLGVMGVAPSKELLKEIKEREDRLLKRGGFVLPPTPEGAVPPREPVASEGLRTIPPRENGGNLDVRHFSPGSKIYFPVFVEGALFSVGDAHYAQGDGEVCGTAIEMGATATLRFGVMREGAKKYGIRFPIFKPSESSVRRFTHSKHVAVTGVGVIDSLNESENATLSAKHALLNLINLLEKAGYTREQAYLLASVAADLRLSQLVDVPNFTVSAFLPLDIFIEPPEVLKKLAE</sequence>
<dbReference type="Proteomes" id="UP000291213">
    <property type="component" value="Unassembled WGS sequence"/>
</dbReference>
<organism evidence="1 2">
    <name type="scientific">Aeropyrum pernix</name>
    <dbReference type="NCBI Taxonomy" id="56636"/>
    <lineage>
        <taxon>Archaea</taxon>
        <taxon>Thermoproteota</taxon>
        <taxon>Thermoprotei</taxon>
        <taxon>Desulfurococcales</taxon>
        <taxon>Desulfurococcaceae</taxon>
        <taxon>Aeropyrum</taxon>
    </lineage>
</organism>
<dbReference type="Pfam" id="PF03069">
    <property type="entry name" value="FmdA_AmdA"/>
    <property type="match status" value="1"/>
</dbReference>
<reference evidence="1 2" key="1">
    <citation type="submission" date="2017-02" db="EMBL/GenBank/DDBJ databases">
        <title>isolation and characterization of a novel temperate virus Aeropyrum globular virus 1 infecting hyperthermophilic archaeon Aeropyrum.</title>
        <authorList>
            <person name="Yumiya M."/>
            <person name="Yoshida T."/>
            <person name="Sako Y."/>
        </authorList>
    </citation>
    <scope>NUCLEOTIDE SEQUENCE [LARGE SCALE GENOMIC DNA]</scope>
    <source>
        <strain evidence="1 2">YK1-12-2013</strain>
    </source>
</reference>